<dbReference type="STRING" id="405436.SAMN05444365_10674"/>
<evidence type="ECO:0008006" key="4">
    <source>
        <dbReference type="Google" id="ProtNLM"/>
    </source>
</evidence>
<organism evidence="2 3">
    <name type="scientific">Micromonospora pattaloongensis</name>
    <dbReference type="NCBI Taxonomy" id="405436"/>
    <lineage>
        <taxon>Bacteria</taxon>
        <taxon>Bacillati</taxon>
        <taxon>Actinomycetota</taxon>
        <taxon>Actinomycetes</taxon>
        <taxon>Micromonosporales</taxon>
        <taxon>Micromonosporaceae</taxon>
        <taxon>Micromonospora</taxon>
    </lineage>
</organism>
<protein>
    <recommendedName>
        <fullName evidence="4">DUF4360 domain-containing protein</fullName>
    </recommendedName>
</protein>
<dbReference type="PANTHER" id="PTHR38847">
    <property type="match status" value="1"/>
</dbReference>
<dbReference type="InterPro" id="IPR025649">
    <property type="entry name" value="DUF4360"/>
</dbReference>
<gene>
    <name evidence="2" type="ORF">SAMN05444365_10674</name>
</gene>
<feature type="chain" id="PRO_5017416728" description="DUF4360 domain-containing protein" evidence="1">
    <location>
        <begin position="22"/>
        <end position="207"/>
    </location>
</feature>
<dbReference type="PANTHER" id="PTHR38847:SF1">
    <property type="entry name" value="PSEUDOURIDINE SYNTHASE RSUA_RLUA-LIKE DOMAIN-CONTAINING PROTEIN"/>
    <property type="match status" value="1"/>
</dbReference>
<dbReference type="RefSeq" id="WP_091558467.1">
    <property type="nucleotide sequence ID" value="NZ_FNPH01000006.1"/>
</dbReference>
<dbReference type="OrthoDB" id="482707at2"/>
<evidence type="ECO:0000313" key="3">
    <source>
        <dbReference type="Proteomes" id="UP000242415"/>
    </source>
</evidence>
<evidence type="ECO:0000313" key="2">
    <source>
        <dbReference type="EMBL" id="SDZ15808.1"/>
    </source>
</evidence>
<keyword evidence="1" id="KW-0732">Signal</keyword>
<feature type="signal peptide" evidence="1">
    <location>
        <begin position="1"/>
        <end position="21"/>
    </location>
</feature>
<dbReference type="Pfam" id="PF14273">
    <property type="entry name" value="DUF4360"/>
    <property type="match status" value="1"/>
</dbReference>
<reference evidence="3" key="1">
    <citation type="submission" date="2016-10" db="EMBL/GenBank/DDBJ databases">
        <authorList>
            <person name="Varghese N."/>
            <person name="Submissions S."/>
        </authorList>
    </citation>
    <scope>NUCLEOTIDE SEQUENCE [LARGE SCALE GENOMIC DNA]</scope>
    <source>
        <strain evidence="3">DSM 45245</strain>
    </source>
</reference>
<evidence type="ECO:0000256" key="1">
    <source>
        <dbReference type="SAM" id="SignalP"/>
    </source>
</evidence>
<dbReference type="Proteomes" id="UP000242415">
    <property type="component" value="Unassembled WGS sequence"/>
</dbReference>
<keyword evidence="3" id="KW-1185">Reference proteome</keyword>
<name>A0A1H3QS32_9ACTN</name>
<proteinExistence type="predicted"/>
<accession>A0A1H3QS32</accession>
<sequence>MFNMTAAGALALSMLAPTASIDQSTATAPAEKIVVDVQTVNGSGCRAGTATATTAPDNTSFSVAYDDFVAQAGGSTRATDSRKNCQINLRVHLPQGFTFAIAQADYRGYAGLAAGATGAQLAHYYFTGSAATAESSHSFAGPMDAAWHTTDRTEVAVYARCGADALFNINTELRVDAGPSGATSLMTMDATRAGVRTVFQLTWKRCD</sequence>
<dbReference type="AlphaFoldDB" id="A0A1H3QS32"/>
<dbReference type="EMBL" id="FNPH01000006">
    <property type="protein sequence ID" value="SDZ15808.1"/>
    <property type="molecule type" value="Genomic_DNA"/>
</dbReference>